<name>A0AAE4MIN8_9EURY</name>
<gene>
    <name evidence="1" type="ORF">MsAg5_04160</name>
</gene>
<dbReference type="Proteomes" id="UP001271789">
    <property type="component" value="Unassembled WGS sequence"/>
</dbReference>
<dbReference type="EMBL" id="JAWDKD010000008">
    <property type="protein sequence ID" value="MDV0446571.1"/>
    <property type="molecule type" value="Genomic_DNA"/>
</dbReference>
<dbReference type="InterPro" id="IPR024265">
    <property type="entry name" value="DUF3788"/>
</dbReference>
<evidence type="ECO:0000313" key="1">
    <source>
        <dbReference type="EMBL" id="MDV0446571.1"/>
    </source>
</evidence>
<sequence>MDKPILKDPDVYPDGAVLINVLGNDYSAYEKFMESVTGPDFNIVPEWRYYNDGHMWLCKGVHKKKTVFWLSVWDGCFKTTFYFAERLSGGAKTLVAGNRGFEEFGEIIPAGKSTGLIVRVSDESLGTVLEIAAYKMSLK</sequence>
<keyword evidence="2" id="KW-1185">Reference proteome</keyword>
<dbReference type="RefSeq" id="WP_338098970.1">
    <property type="nucleotide sequence ID" value="NZ_JAWDKD010000008.1"/>
</dbReference>
<protein>
    <recommendedName>
        <fullName evidence="3">DUF3788 family protein</fullName>
    </recommendedName>
</protein>
<accession>A0AAE4MIN8</accession>
<evidence type="ECO:0000313" key="2">
    <source>
        <dbReference type="Proteomes" id="UP001271789"/>
    </source>
</evidence>
<dbReference type="Pfam" id="PF12663">
    <property type="entry name" value="DUF3788"/>
    <property type="match status" value="1"/>
</dbReference>
<evidence type="ECO:0008006" key="3">
    <source>
        <dbReference type="Google" id="ProtNLM"/>
    </source>
</evidence>
<proteinExistence type="predicted"/>
<reference evidence="1" key="1">
    <citation type="submission" date="2023-06" db="EMBL/GenBank/DDBJ databases">
        <title>Genome sequence of Methanosarcinaceae archaeon Ag5.</title>
        <authorList>
            <person name="Protasov E."/>
            <person name="Platt K."/>
            <person name="Poehlein A."/>
            <person name="Daniel R."/>
            <person name="Brune A."/>
        </authorList>
    </citation>
    <scope>NUCLEOTIDE SEQUENCE</scope>
    <source>
        <strain evidence="1">Ag5</strain>
    </source>
</reference>
<comment type="caution">
    <text evidence="1">The sequence shown here is derived from an EMBL/GenBank/DDBJ whole genome shotgun (WGS) entry which is preliminary data.</text>
</comment>
<dbReference type="AlphaFoldDB" id="A0AAE4MIN8"/>
<organism evidence="1 2">
    <name type="scientific">Methanolapillus africanus</name>
    <dbReference type="NCBI Taxonomy" id="3028297"/>
    <lineage>
        <taxon>Archaea</taxon>
        <taxon>Methanobacteriati</taxon>
        <taxon>Methanobacteriota</taxon>
        <taxon>Stenosarchaea group</taxon>
        <taxon>Methanomicrobia</taxon>
        <taxon>Methanosarcinales</taxon>
        <taxon>Methanosarcinaceae</taxon>
        <taxon>Methanolapillus</taxon>
    </lineage>
</organism>